<dbReference type="EMBL" id="GBXM01099230">
    <property type="protein sequence ID" value="JAH09347.1"/>
    <property type="molecule type" value="Transcribed_RNA"/>
</dbReference>
<dbReference type="AlphaFoldDB" id="A0A0E9PYK8"/>
<accession>A0A0E9PYK8</accession>
<evidence type="ECO:0000313" key="1">
    <source>
        <dbReference type="EMBL" id="JAH09347.1"/>
    </source>
</evidence>
<protein>
    <submittedName>
        <fullName evidence="1">Uncharacterized protein</fullName>
    </submittedName>
</protein>
<name>A0A0E9PYK8_ANGAN</name>
<reference evidence="1" key="2">
    <citation type="journal article" date="2015" name="Fish Shellfish Immunol.">
        <title>Early steps in the European eel (Anguilla anguilla)-Vibrio vulnificus interaction in the gills: Role of the RtxA13 toxin.</title>
        <authorList>
            <person name="Callol A."/>
            <person name="Pajuelo D."/>
            <person name="Ebbesson L."/>
            <person name="Teles M."/>
            <person name="MacKenzie S."/>
            <person name="Amaro C."/>
        </authorList>
    </citation>
    <scope>NUCLEOTIDE SEQUENCE</scope>
</reference>
<sequence length="32" mass="3398">MAIPHASAFLSTEIRPTMAMTGCNKGKSNTCK</sequence>
<reference evidence="1" key="1">
    <citation type="submission" date="2014-11" db="EMBL/GenBank/DDBJ databases">
        <authorList>
            <person name="Amaro Gonzalez C."/>
        </authorList>
    </citation>
    <scope>NUCLEOTIDE SEQUENCE</scope>
</reference>
<organism evidence="1">
    <name type="scientific">Anguilla anguilla</name>
    <name type="common">European freshwater eel</name>
    <name type="synonym">Muraena anguilla</name>
    <dbReference type="NCBI Taxonomy" id="7936"/>
    <lineage>
        <taxon>Eukaryota</taxon>
        <taxon>Metazoa</taxon>
        <taxon>Chordata</taxon>
        <taxon>Craniata</taxon>
        <taxon>Vertebrata</taxon>
        <taxon>Euteleostomi</taxon>
        <taxon>Actinopterygii</taxon>
        <taxon>Neopterygii</taxon>
        <taxon>Teleostei</taxon>
        <taxon>Anguilliformes</taxon>
        <taxon>Anguillidae</taxon>
        <taxon>Anguilla</taxon>
    </lineage>
</organism>
<proteinExistence type="predicted"/>